<dbReference type="InterPro" id="IPR052552">
    <property type="entry name" value="YeaO-like"/>
</dbReference>
<sequence length="130" mass="14867">MATTFAVKRIYASPEEADGYRVLVDRLWPRGMSRERAAIDAWNKDVTPSPALRDRWHANREAFDEFAARYRIELAESGAIDALLAATRDRPRVTLVYAYRDPQRNHALVLLEEIRRVQRRAEEAGDLGAG</sequence>
<reference evidence="2" key="1">
    <citation type="journal article" date="2019" name="Int. J. Syst. Evol. Microbiol.">
        <title>The Global Catalogue of Microorganisms (GCM) 10K type strain sequencing project: providing services to taxonomists for standard genome sequencing and annotation.</title>
        <authorList>
            <consortium name="The Broad Institute Genomics Platform"/>
            <consortium name="The Broad Institute Genome Sequencing Center for Infectious Disease"/>
            <person name="Wu L."/>
            <person name="Ma J."/>
        </authorList>
    </citation>
    <scope>NUCLEOTIDE SEQUENCE [LARGE SCALE GENOMIC DNA]</scope>
    <source>
        <strain evidence="2">NBRC 112299</strain>
    </source>
</reference>
<gene>
    <name evidence="1" type="ORF">GCM10025876_04680</name>
</gene>
<keyword evidence="2" id="KW-1185">Reference proteome</keyword>
<organism evidence="1 2">
    <name type="scientific">Demequina litorisediminis</name>
    <dbReference type="NCBI Taxonomy" id="1849022"/>
    <lineage>
        <taxon>Bacteria</taxon>
        <taxon>Bacillati</taxon>
        <taxon>Actinomycetota</taxon>
        <taxon>Actinomycetes</taxon>
        <taxon>Micrococcales</taxon>
        <taxon>Demequinaceae</taxon>
        <taxon>Demequina</taxon>
    </lineage>
</organism>
<name>A0ABQ6I9G5_9MICO</name>
<evidence type="ECO:0000313" key="1">
    <source>
        <dbReference type="EMBL" id="GMA34264.1"/>
    </source>
</evidence>
<proteinExistence type="predicted"/>
<accession>A0ABQ6I9G5</accession>
<dbReference type="Proteomes" id="UP001157125">
    <property type="component" value="Unassembled WGS sequence"/>
</dbReference>
<dbReference type="EMBL" id="BSUN01000001">
    <property type="protein sequence ID" value="GMA34264.1"/>
    <property type="molecule type" value="Genomic_DNA"/>
</dbReference>
<evidence type="ECO:0008006" key="3">
    <source>
        <dbReference type="Google" id="ProtNLM"/>
    </source>
</evidence>
<dbReference type="Pfam" id="PF22752">
    <property type="entry name" value="DUF488-N3i"/>
    <property type="match status" value="1"/>
</dbReference>
<dbReference type="PANTHER" id="PTHR36849">
    <property type="entry name" value="CYTOPLASMIC PROTEIN-RELATED"/>
    <property type="match status" value="1"/>
</dbReference>
<protein>
    <recommendedName>
        <fullName evidence="3">DUF488 family protein</fullName>
    </recommendedName>
</protein>
<dbReference type="PANTHER" id="PTHR36849:SF1">
    <property type="entry name" value="CYTOPLASMIC PROTEIN"/>
    <property type="match status" value="1"/>
</dbReference>
<dbReference type="RefSeq" id="WP_284327311.1">
    <property type="nucleotide sequence ID" value="NZ_BSUN01000001.1"/>
</dbReference>
<comment type="caution">
    <text evidence="1">The sequence shown here is derived from an EMBL/GenBank/DDBJ whole genome shotgun (WGS) entry which is preliminary data.</text>
</comment>
<evidence type="ECO:0000313" key="2">
    <source>
        <dbReference type="Proteomes" id="UP001157125"/>
    </source>
</evidence>